<evidence type="ECO:0000256" key="4">
    <source>
        <dbReference type="ARBA" id="ARBA00022679"/>
    </source>
</evidence>
<dbReference type="GO" id="GO:0005886">
    <property type="term" value="C:plasma membrane"/>
    <property type="evidence" value="ECO:0007669"/>
    <property type="project" value="UniProtKB-SubCell"/>
</dbReference>
<dbReference type="GO" id="GO:0009247">
    <property type="term" value="P:glycolipid biosynthetic process"/>
    <property type="evidence" value="ECO:0007669"/>
    <property type="project" value="UniProtKB-ARBA"/>
</dbReference>
<dbReference type="GO" id="GO:0008913">
    <property type="term" value="F:Kdo2-lipid IVA acyltransferase activity"/>
    <property type="evidence" value="ECO:0007669"/>
    <property type="project" value="UniProtKB-EC"/>
</dbReference>
<name>A0A846QEY3_9BACT</name>
<reference evidence="7 8" key="1">
    <citation type="submission" date="2020-03" db="EMBL/GenBank/DDBJ databases">
        <title>Genomic Encyclopedia of Type Strains, Phase IV (KMG-IV): sequencing the most valuable type-strain genomes for metagenomic binning, comparative biology and taxonomic classification.</title>
        <authorList>
            <person name="Goeker M."/>
        </authorList>
    </citation>
    <scope>NUCLEOTIDE SEQUENCE [LARGE SCALE GENOMIC DNA]</scope>
    <source>
        <strain evidence="7 8">DSM 24233</strain>
    </source>
</reference>
<dbReference type="AlphaFoldDB" id="A0A846QEY3"/>
<evidence type="ECO:0000256" key="6">
    <source>
        <dbReference type="ARBA" id="ARBA00023315"/>
    </source>
</evidence>
<keyword evidence="3" id="KW-0997">Cell inner membrane</keyword>
<dbReference type="PANTHER" id="PTHR30606:SF10">
    <property type="entry name" value="PHOSPHATIDYLINOSITOL MANNOSIDE ACYLTRANSFERASE"/>
    <property type="match status" value="1"/>
</dbReference>
<accession>A0A846QEY3</accession>
<dbReference type="InterPro" id="IPR004960">
    <property type="entry name" value="LipA_acyltrans"/>
</dbReference>
<comment type="subcellular location">
    <subcellularLocation>
        <location evidence="1">Cell inner membrane</location>
    </subcellularLocation>
</comment>
<protein>
    <submittedName>
        <fullName evidence="7">KDO2-lipid IV(A) lauroyltransferase</fullName>
        <ecNumber evidence="7">2.3.1.241</ecNumber>
    </submittedName>
</protein>
<evidence type="ECO:0000313" key="7">
    <source>
        <dbReference type="EMBL" id="NJB66821.1"/>
    </source>
</evidence>
<proteinExistence type="predicted"/>
<organism evidence="7 8">
    <name type="scientific">Desulfobaculum xiamenense</name>
    <dbReference type="NCBI Taxonomy" id="995050"/>
    <lineage>
        <taxon>Bacteria</taxon>
        <taxon>Pseudomonadati</taxon>
        <taxon>Thermodesulfobacteriota</taxon>
        <taxon>Desulfovibrionia</taxon>
        <taxon>Desulfovibrionales</taxon>
        <taxon>Desulfovibrionaceae</taxon>
        <taxon>Desulfobaculum</taxon>
    </lineage>
</organism>
<gene>
    <name evidence="7" type="ORF">GGQ74_000461</name>
</gene>
<comment type="caution">
    <text evidence="7">The sequence shown here is derived from an EMBL/GenBank/DDBJ whole genome shotgun (WGS) entry which is preliminary data.</text>
</comment>
<keyword evidence="5" id="KW-0472">Membrane</keyword>
<evidence type="ECO:0000256" key="1">
    <source>
        <dbReference type="ARBA" id="ARBA00004533"/>
    </source>
</evidence>
<dbReference type="EMBL" id="JAATJA010000001">
    <property type="protein sequence ID" value="NJB66821.1"/>
    <property type="molecule type" value="Genomic_DNA"/>
</dbReference>
<evidence type="ECO:0000256" key="3">
    <source>
        <dbReference type="ARBA" id="ARBA00022519"/>
    </source>
</evidence>
<evidence type="ECO:0000256" key="5">
    <source>
        <dbReference type="ARBA" id="ARBA00023136"/>
    </source>
</evidence>
<keyword evidence="6 7" id="KW-0012">Acyltransferase</keyword>
<dbReference type="Pfam" id="PF03279">
    <property type="entry name" value="Lip_A_acyltrans"/>
    <property type="match status" value="1"/>
</dbReference>
<evidence type="ECO:0000313" key="8">
    <source>
        <dbReference type="Proteomes" id="UP000580856"/>
    </source>
</evidence>
<dbReference type="RefSeq" id="WP_167939922.1">
    <property type="nucleotide sequence ID" value="NZ_JAATJA010000001.1"/>
</dbReference>
<keyword evidence="4 7" id="KW-0808">Transferase</keyword>
<dbReference type="Proteomes" id="UP000580856">
    <property type="component" value="Unassembled WGS sequence"/>
</dbReference>
<dbReference type="CDD" id="cd07984">
    <property type="entry name" value="LPLAT_LABLAT-like"/>
    <property type="match status" value="1"/>
</dbReference>
<evidence type="ECO:0000256" key="2">
    <source>
        <dbReference type="ARBA" id="ARBA00022475"/>
    </source>
</evidence>
<dbReference type="EC" id="2.3.1.241" evidence="7"/>
<sequence>MREIVYELLARSMQGMSLDAIDRWGARMGDLLWLTLPERRQMATETMARQLDLPLHTAQRMARNSFRNTGRSFLEILLSSRVDWRFIHERLHIATPDAFRAFQDLDRPVVIATAHMGAWELLAGIYQLLVHKHPKQIVVRRPKDEALHRLMTRLRSRPGVDVIPHRMAAPQVLRCLRKGGVTAFLVDHNSSTSEALFMPFLKDIAAVNMGPALLAVRAEACICPVFIIRNGQGGYELHNDTPLDTRTLTGSRDERIQKAAEFYTRAVVRMIRAYPEQWYWLHRRWKTQPPEGWRYGGPLLES</sequence>
<keyword evidence="2" id="KW-1003">Cell membrane</keyword>
<keyword evidence="8" id="KW-1185">Reference proteome</keyword>
<dbReference type="PANTHER" id="PTHR30606">
    <property type="entry name" value="LIPID A BIOSYNTHESIS LAUROYL ACYLTRANSFERASE"/>
    <property type="match status" value="1"/>
</dbReference>